<dbReference type="InterPro" id="IPR001123">
    <property type="entry name" value="LeuE-type"/>
</dbReference>
<name>A0A4P9VL18_9GAMM</name>
<feature type="transmembrane region" description="Helical" evidence="6">
    <location>
        <begin position="182"/>
        <end position="202"/>
    </location>
</feature>
<dbReference type="EMBL" id="NDXW01000001">
    <property type="protein sequence ID" value="RDH43017.1"/>
    <property type="molecule type" value="Genomic_DNA"/>
</dbReference>
<evidence type="ECO:0000313" key="8">
    <source>
        <dbReference type="Proteomes" id="UP000257039"/>
    </source>
</evidence>
<dbReference type="AlphaFoldDB" id="A0A4P9VL18"/>
<comment type="caution">
    <text evidence="7">The sequence shown here is derived from an EMBL/GenBank/DDBJ whole genome shotgun (WGS) entry which is preliminary data.</text>
</comment>
<accession>A0A4P9VL18</accession>
<evidence type="ECO:0000313" key="7">
    <source>
        <dbReference type="EMBL" id="RDH43017.1"/>
    </source>
</evidence>
<comment type="subcellular location">
    <subcellularLocation>
        <location evidence="1">Cell membrane</location>
        <topology evidence="1">Multi-pass membrane protein</topology>
    </subcellularLocation>
</comment>
<evidence type="ECO:0000256" key="3">
    <source>
        <dbReference type="ARBA" id="ARBA00022692"/>
    </source>
</evidence>
<reference evidence="7 8" key="1">
    <citation type="submission" date="2017-04" db="EMBL/GenBank/DDBJ databases">
        <title>Draft genome sequence of Zooshikella ganghwensis VG4 isolated from Red Sea sediments.</title>
        <authorList>
            <person name="Rehman Z."/>
            <person name="Alam I."/>
            <person name="Kamau A."/>
            <person name="Bajic V."/>
            <person name="Leiknes T."/>
        </authorList>
    </citation>
    <scope>NUCLEOTIDE SEQUENCE [LARGE SCALE GENOMIC DNA]</scope>
    <source>
        <strain evidence="7 8">VG4</strain>
    </source>
</reference>
<evidence type="ECO:0000256" key="6">
    <source>
        <dbReference type="SAM" id="Phobius"/>
    </source>
</evidence>
<dbReference type="GO" id="GO:0015171">
    <property type="term" value="F:amino acid transmembrane transporter activity"/>
    <property type="evidence" value="ECO:0007669"/>
    <property type="project" value="TreeGrafter"/>
</dbReference>
<dbReference type="GO" id="GO:0005886">
    <property type="term" value="C:plasma membrane"/>
    <property type="evidence" value="ECO:0007669"/>
    <property type="project" value="UniProtKB-SubCell"/>
</dbReference>
<feature type="transmembrane region" description="Helical" evidence="6">
    <location>
        <begin position="149"/>
        <end position="170"/>
    </location>
</feature>
<sequence>MTLTILTSVFLVCLLGAMTPGPSLAVVMKHTMNGGRSHGLITAWSHASGLAMYALFTVLGLSLIIKQFPLAFNLLMYLGALYFAWLGFKSLCSKGKSIDDTNAKKHLSVKEGIRDGFLIVFLNPKIALWFIALFSQFVSPDASFITKALLVIIPFLVDGLWYSTIAMLLSKPTVLNKLNKNAVWLDRFMGCILLLLTLKVIFTS</sequence>
<feature type="transmembrane region" description="Helical" evidence="6">
    <location>
        <begin position="41"/>
        <end position="63"/>
    </location>
</feature>
<keyword evidence="5 6" id="KW-0472">Membrane</keyword>
<keyword evidence="8" id="KW-1185">Reference proteome</keyword>
<dbReference type="RefSeq" id="WP_094786419.1">
    <property type="nucleotide sequence ID" value="NZ_NDXW01000001.1"/>
</dbReference>
<gene>
    <name evidence="7" type="ORF">B9G39_05880</name>
</gene>
<keyword evidence="4 6" id="KW-1133">Transmembrane helix</keyword>
<feature type="transmembrane region" description="Helical" evidence="6">
    <location>
        <begin position="117"/>
        <end position="137"/>
    </location>
</feature>
<organism evidence="7 8">
    <name type="scientific">Zooshikella ganghwensis</name>
    <dbReference type="NCBI Taxonomy" id="202772"/>
    <lineage>
        <taxon>Bacteria</taxon>
        <taxon>Pseudomonadati</taxon>
        <taxon>Pseudomonadota</taxon>
        <taxon>Gammaproteobacteria</taxon>
        <taxon>Oceanospirillales</taxon>
        <taxon>Zooshikellaceae</taxon>
        <taxon>Zooshikella</taxon>
    </lineage>
</organism>
<evidence type="ECO:0000256" key="2">
    <source>
        <dbReference type="ARBA" id="ARBA00022475"/>
    </source>
</evidence>
<feature type="transmembrane region" description="Helical" evidence="6">
    <location>
        <begin position="70"/>
        <end position="88"/>
    </location>
</feature>
<keyword evidence="3 6" id="KW-0812">Transmembrane</keyword>
<evidence type="ECO:0000256" key="4">
    <source>
        <dbReference type="ARBA" id="ARBA00022989"/>
    </source>
</evidence>
<dbReference type="PANTHER" id="PTHR30086">
    <property type="entry name" value="ARGININE EXPORTER PROTEIN ARGO"/>
    <property type="match status" value="1"/>
</dbReference>
<dbReference type="PIRSF" id="PIRSF006324">
    <property type="entry name" value="LeuE"/>
    <property type="match status" value="1"/>
</dbReference>
<evidence type="ECO:0000256" key="1">
    <source>
        <dbReference type="ARBA" id="ARBA00004651"/>
    </source>
</evidence>
<protein>
    <submittedName>
        <fullName evidence="7">LysE family translocator</fullName>
    </submittedName>
</protein>
<dbReference type="Proteomes" id="UP000257039">
    <property type="component" value="Unassembled WGS sequence"/>
</dbReference>
<dbReference type="Pfam" id="PF01810">
    <property type="entry name" value="LysE"/>
    <property type="match status" value="1"/>
</dbReference>
<keyword evidence="2" id="KW-1003">Cell membrane</keyword>
<proteinExistence type="predicted"/>
<dbReference type="PANTHER" id="PTHR30086:SF16">
    <property type="entry name" value="AMINO ACID EFFLUX PERMEASE RHTB FAMILY"/>
    <property type="match status" value="1"/>
</dbReference>
<evidence type="ECO:0000256" key="5">
    <source>
        <dbReference type="ARBA" id="ARBA00023136"/>
    </source>
</evidence>